<evidence type="ECO:0000313" key="3">
    <source>
        <dbReference type="Proteomes" id="UP001152759"/>
    </source>
</evidence>
<dbReference type="Proteomes" id="UP001152759">
    <property type="component" value="Chromosome 8"/>
</dbReference>
<gene>
    <name evidence="2" type="ORF">BEMITA_LOCUS13264</name>
</gene>
<sequence length="261" mass="29499">QRVWNTQDPQSQQAPAYQPAPPLGYPTGSSAYSQSSPTPKGYSTRDGTTGDGTRALSYGTNSGRRLPRIRLESPDTSPVRSPKNRENGNGGSAIPADYPYAEITASAAAFGAKGKRDHMEDRFVIDETLKKQFGATSEWARVNIIQALKDQIQLEKQRILWKLQEEMAKFKYSWATSEWARVNIIQALKDQIQLEKQRILWKLQEGIDYKSIFVNIIEEMDYKYCAEQRQQARQGYMPGGMRIQGQKQPQGIEDSGNSKLF</sequence>
<evidence type="ECO:0000256" key="1">
    <source>
        <dbReference type="SAM" id="MobiDB-lite"/>
    </source>
</evidence>
<feature type="region of interest" description="Disordered" evidence="1">
    <location>
        <begin position="1"/>
        <end position="95"/>
    </location>
</feature>
<feature type="non-terminal residue" evidence="2">
    <location>
        <position position="1"/>
    </location>
</feature>
<feature type="compositionally biased region" description="Polar residues" evidence="1">
    <location>
        <begin position="245"/>
        <end position="261"/>
    </location>
</feature>
<evidence type="ECO:0000313" key="2">
    <source>
        <dbReference type="EMBL" id="CAH0395028.1"/>
    </source>
</evidence>
<proteinExistence type="predicted"/>
<dbReference type="AlphaFoldDB" id="A0A9P0FAC2"/>
<protein>
    <submittedName>
        <fullName evidence="2">Uncharacterized protein</fullName>
    </submittedName>
</protein>
<feature type="compositionally biased region" description="Low complexity" evidence="1">
    <location>
        <begin position="7"/>
        <end position="17"/>
    </location>
</feature>
<keyword evidence="3" id="KW-1185">Reference proteome</keyword>
<feature type="compositionally biased region" description="Polar residues" evidence="1">
    <location>
        <begin position="27"/>
        <end position="38"/>
    </location>
</feature>
<feature type="compositionally biased region" description="Low complexity" evidence="1">
    <location>
        <begin position="44"/>
        <end position="54"/>
    </location>
</feature>
<feature type="region of interest" description="Disordered" evidence="1">
    <location>
        <begin position="238"/>
        <end position="261"/>
    </location>
</feature>
<reference evidence="2" key="1">
    <citation type="submission" date="2021-12" db="EMBL/GenBank/DDBJ databases">
        <authorList>
            <person name="King R."/>
        </authorList>
    </citation>
    <scope>NUCLEOTIDE SEQUENCE</scope>
</reference>
<accession>A0A9P0FAC2</accession>
<organism evidence="2 3">
    <name type="scientific">Bemisia tabaci</name>
    <name type="common">Sweetpotato whitefly</name>
    <name type="synonym">Aleurodes tabaci</name>
    <dbReference type="NCBI Taxonomy" id="7038"/>
    <lineage>
        <taxon>Eukaryota</taxon>
        <taxon>Metazoa</taxon>
        <taxon>Ecdysozoa</taxon>
        <taxon>Arthropoda</taxon>
        <taxon>Hexapoda</taxon>
        <taxon>Insecta</taxon>
        <taxon>Pterygota</taxon>
        <taxon>Neoptera</taxon>
        <taxon>Paraneoptera</taxon>
        <taxon>Hemiptera</taxon>
        <taxon>Sternorrhyncha</taxon>
        <taxon>Aleyrodoidea</taxon>
        <taxon>Aleyrodidae</taxon>
        <taxon>Aleyrodinae</taxon>
        <taxon>Bemisia</taxon>
    </lineage>
</organism>
<dbReference type="EMBL" id="OU963869">
    <property type="protein sequence ID" value="CAH0395028.1"/>
    <property type="molecule type" value="Genomic_DNA"/>
</dbReference>
<name>A0A9P0FAC2_BEMTA</name>